<reference evidence="6" key="1">
    <citation type="submission" date="2020-03" db="EMBL/GenBank/DDBJ databases">
        <title>Draft sequencing of Paenibacilllus sp. S3N08.</title>
        <authorList>
            <person name="Kim D.-U."/>
        </authorList>
    </citation>
    <scope>NUCLEOTIDE SEQUENCE</scope>
    <source>
        <strain evidence="6">S3N08</strain>
    </source>
</reference>
<evidence type="ECO:0000259" key="5">
    <source>
        <dbReference type="Pfam" id="PF07992"/>
    </source>
</evidence>
<accession>A0ABX0J118</accession>
<dbReference type="InterPro" id="IPR036188">
    <property type="entry name" value="FAD/NAD-bd_sf"/>
</dbReference>
<evidence type="ECO:0000313" key="7">
    <source>
        <dbReference type="Proteomes" id="UP001165962"/>
    </source>
</evidence>
<dbReference type="Gene3D" id="3.50.50.60">
    <property type="entry name" value="FAD/NAD(P)-binding domain"/>
    <property type="match status" value="2"/>
</dbReference>
<dbReference type="Proteomes" id="UP001165962">
    <property type="component" value="Unassembled WGS sequence"/>
</dbReference>
<name>A0ABX0J118_9BACL</name>
<comment type="subunit">
    <text evidence="2">Homodimer.</text>
</comment>
<comment type="caution">
    <text evidence="6">The sequence shown here is derived from an EMBL/GenBank/DDBJ whole genome shotgun (WGS) entry which is preliminary data.</text>
</comment>
<evidence type="ECO:0000256" key="1">
    <source>
        <dbReference type="ARBA" id="ARBA00001974"/>
    </source>
</evidence>
<keyword evidence="4" id="KW-0560">Oxidoreductase</keyword>
<dbReference type="InterPro" id="IPR050097">
    <property type="entry name" value="Ferredoxin-NADP_redctase_2"/>
</dbReference>
<dbReference type="InterPro" id="IPR023753">
    <property type="entry name" value="FAD/NAD-binding_dom"/>
</dbReference>
<dbReference type="PANTHER" id="PTHR48105">
    <property type="entry name" value="THIOREDOXIN REDUCTASE 1-RELATED-RELATED"/>
    <property type="match status" value="1"/>
</dbReference>
<dbReference type="Pfam" id="PF07992">
    <property type="entry name" value="Pyr_redox_2"/>
    <property type="match status" value="1"/>
</dbReference>
<feature type="domain" description="FAD/NAD(P)-binding" evidence="5">
    <location>
        <begin position="9"/>
        <end position="286"/>
    </location>
</feature>
<protein>
    <submittedName>
        <fullName evidence="6">NAD(P)/FAD-dependent oxidoreductase</fullName>
    </submittedName>
</protein>
<keyword evidence="7" id="KW-1185">Reference proteome</keyword>
<dbReference type="RefSeq" id="WP_166145345.1">
    <property type="nucleotide sequence ID" value="NZ_JAAOIW010000001.1"/>
</dbReference>
<sequence length="311" mass="33274">MNKLENTVDVVIIGGGPAGMSAALVLGRARKTVIVLDEELPRNRVTHESHGFLTRDGITPGKFRQIARAEISVYPSVHFVKDSAVSIIGQDGDFQVTAGQGEVYLARKILIASGMKDLPLDIAGLNEVYGSSAFVCPYCDGWELQDQTLVLIAKGSRAVHMAKILSGWTKHFTLCTNGPDDLSDEQRVELQQHQIPLFDQPIQRIENKKGIVERVVLEDGTEIRCTGIFFAPKLAPGSDLAQSLGCQLTETGVVVVEGFGKTSVAGVYSAGDAATEAQQLIAAAAAGSLAAAGINGELQFEAWDRVEELKA</sequence>
<gene>
    <name evidence="6" type="ORF">G9U52_01945</name>
</gene>
<evidence type="ECO:0000313" key="6">
    <source>
        <dbReference type="EMBL" id="NHN28587.1"/>
    </source>
</evidence>
<evidence type="ECO:0000256" key="3">
    <source>
        <dbReference type="ARBA" id="ARBA00022630"/>
    </source>
</evidence>
<proteinExistence type="predicted"/>
<keyword evidence="3" id="KW-0285">Flavoprotein</keyword>
<dbReference type="PRINTS" id="PR00469">
    <property type="entry name" value="PNDRDTASEII"/>
</dbReference>
<dbReference type="EMBL" id="JAAOIW010000001">
    <property type="protein sequence ID" value="NHN28587.1"/>
    <property type="molecule type" value="Genomic_DNA"/>
</dbReference>
<evidence type="ECO:0000256" key="4">
    <source>
        <dbReference type="ARBA" id="ARBA00023002"/>
    </source>
</evidence>
<comment type="cofactor">
    <cofactor evidence="1">
        <name>FAD</name>
        <dbReference type="ChEBI" id="CHEBI:57692"/>
    </cofactor>
</comment>
<organism evidence="6 7">
    <name type="scientific">Paenibacillus agricola</name>
    <dbReference type="NCBI Taxonomy" id="2716264"/>
    <lineage>
        <taxon>Bacteria</taxon>
        <taxon>Bacillati</taxon>
        <taxon>Bacillota</taxon>
        <taxon>Bacilli</taxon>
        <taxon>Bacillales</taxon>
        <taxon>Paenibacillaceae</taxon>
        <taxon>Paenibacillus</taxon>
    </lineage>
</organism>
<dbReference type="PRINTS" id="PR00368">
    <property type="entry name" value="FADPNR"/>
</dbReference>
<dbReference type="SUPFAM" id="SSF51905">
    <property type="entry name" value="FAD/NAD(P)-binding domain"/>
    <property type="match status" value="1"/>
</dbReference>
<evidence type="ECO:0000256" key="2">
    <source>
        <dbReference type="ARBA" id="ARBA00011738"/>
    </source>
</evidence>